<sequence>MIGRIFSLPNQFFSLNAVDGTWGACDDPWGCYITDPSVAKEPIGHHGTTWVPVSWGTWENYNVEGVPTGKEGY</sequence>
<proteinExistence type="predicted"/>
<dbReference type="KEGG" id="gtt:GUITHDRAFT_116677"/>
<gene>
    <name evidence="1" type="ORF">GUITHDRAFT_116677</name>
</gene>
<reference evidence="2" key="3">
    <citation type="submission" date="2015-06" db="UniProtKB">
        <authorList>
            <consortium name="EnsemblProtists"/>
        </authorList>
    </citation>
    <scope>IDENTIFICATION</scope>
</reference>
<dbReference type="EnsemblProtists" id="EKX37100">
    <property type="protein sequence ID" value="EKX37100"/>
    <property type="gene ID" value="GUITHDRAFT_116677"/>
</dbReference>
<dbReference type="RefSeq" id="XP_005824080.1">
    <property type="nucleotide sequence ID" value="XM_005824023.1"/>
</dbReference>
<evidence type="ECO:0000313" key="3">
    <source>
        <dbReference type="Proteomes" id="UP000011087"/>
    </source>
</evidence>
<keyword evidence="3" id="KW-1185">Reference proteome</keyword>
<reference evidence="1 3" key="1">
    <citation type="journal article" date="2012" name="Nature">
        <title>Algal genomes reveal evolutionary mosaicism and the fate of nucleomorphs.</title>
        <authorList>
            <consortium name="DOE Joint Genome Institute"/>
            <person name="Curtis B.A."/>
            <person name="Tanifuji G."/>
            <person name="Burki F."/>
            <person name="Gruber A."/>
            <person name="Irimia M."/>
            <person name="Maruyama S."/>
            <person name="Arias M.C."/>
            <person name="Ball S.G."/>
            <person name="Gile G.H."/>
            <person name="Hirakawa Y."/>
            <person name="Hopkins J.F."/>
            <person name="Kuo A."/>
            <person name="Rensing S.A."/>
            <person name="Schmutz J."/>
            <person name="Symeonidi A."/>
            <person name="Elias M."/>
            <person name="Eveleigh R.J."/>
            <person name="Herman E.K."/>
            <person name="Klute M.J."/>
            <person name="Nakayama T."/>
            <person name="Obornik M."/>
            <person name="Reyes-Prieto A."/>
            <person name="Armbrust E.V."/>
            <person name="Aves S.J."/>
            <person name="Beiko R.G."/>
            <person name="Coutinho P."/>
            <person name="Dacks J.B."/>
            <person name="Durnford D.G."/>
            <person name="Fast N.M."/>
            <person name="Green B.R."/>
            <person name="Grisdale C.J."/>
            <person name="Hempel F."/>
            <person name="Henrissat B."/>
            <person name="Hoppner M.P."/>
            <person name="Ishida K."/>
            <person name="Kim E."/>
            <person name="Koreny L."/>
            <person name="Kroth P.G."/>
            <person name="Liu Y."/>
            <person name="Malik S.B."/>
            <person name="Maier U.G."/>
            <person name="McRose D."/>
            <person name="Mock T."/>
            <person name="Neilson J.A."/>
            <person name="Onodera N.T."/>
            <person name="Poole A.M."/>
            <person name="Pritham E.J."/>
            <person name="Richards T.A."/>
            <person name="Rocap G."/>
            <person name="Roy S.W."/>
            <person name="Sarai C."/>
            <person name="Schaack S."/>
            <person name="Shirato S."/>
            <person name="Slamovits C.H."/>
            <person name="Spencer D.F."/>
            <person name="Suzuki S."/>
            <person name="Worden A.Z."/>
            <person name="Zauner S."/>
            <person name="Barry K."/>
            <person name="Bell C."/>
            <person name="Bharti A.K."/>
            <person name="Crow J.A."/>
            <person name="Grimwood J."/>
            <person name="Kramer R."/>
            <person name="Lindquist E."/>
            <person name="Lucas S."/>
            <person name="Salamov A."/>
            <person name="McFadden G.I."/>
            <person name="Lane C.E."/>
            <person name="Keeling P.J."/>
            <person name="Gray M.W."/>
            <person name="Grigoriev I.V."/>
            <person name="Archibald J.M."/>
        </authorList>
    </citation>
    <scope>NUCLEOTIDE SEQUENCE</scope>
    <source>
        <strain evidence="1 3">CCMP2712</strain>
    </source>
</reference>
<name>L1IMR0_GUITC</name>
<protein>
    <submittedName>
        <fullName evidence="1 2">Uncharacterized protein</fullName>
    </submittedName>
</protein>
<evidence type="ECO:0000313" key="2">
    <source>
        <dbReference type="EnsemblProtists" id="EKX37100"/>
    </source>
</evidence>
<reference evidence="3" key="2">
    <citation type="submission" date="2012-11" db="EMBL/GenBank/DDBJ databases">
        <authorList>
            <person name="Kuo A."/>
            <person name="Curtis B.A."/>
            <person name="Tanifuji G."/>
            <person name="Burki F."/>
            <person name="Gruber A."/>
            <person name="Irimia M."/>
            <person name="Maruyama S."/>
            <person name="Arias M.C."/>
            <person name="Ball S.G."/>
            <person name="Gile G.H."/>
            <person name="Hirakawa Y."/>
            <person name="Hopkins J.F."/>
            <person name="Rensing S.A."/>
            <person name="Schmutz J."/>
            <person name="Symeonidi A."/>
            <person name="Elias M."/>
            <person name="Eveleigh R.J."/>
            <person name="Herman E.K."/>
            <person name="Klute M.J."/>
            <person name="Nakayama T."/>
            <person name="Obornik M."/>
            <person name="Reyes-Prieto A."/>
            <person name="Armbrust E.V."/>
            <person name="Aves S.J."/>
            <person name="Beiko R.G."/>
            <person name="Coutinho P."/>
            <person name="Dacks J.B."/>
            <person name="Durnford D.G."/>
            <person name="Fast N.M."/>
            <person name="Green B.R."/>
            <person name="Grisdale C."/>
            <person name="Hempe F."/>
            <person name="Henrissat B."/>
            <person name="Hoppner M.P."/>
            <person name="Ishida K.-I."/>
            <person name="Kim E."/>
            <person name="Koreny L."/>
            <person name="Kroth P.G."/>
            <person name="Liu Y."/>
            <person name="Malik S.-B."/>
            <person name="Maier U.G."/>
            <person name="McRose D."/>
            <person name="Mock T."/>
            <person name="Neilson J.A."/>
            <person name="Onodera N.T."/>
            <person name="Poole A.M."/>
            <person name="Pritham E.J."/>
            <person name="Richards T.A."/>
            <person name="Rocap G."/>
            <person name="Roy S.W."/>
            <person name="Sarai C."/>
            <person name="Schaack S."/>
            <person name="Shirato S."/>
            <person name="Slamovits C.H."/>
            <person name="Spencer D.F."/>
            <person name="Suzuki S."/>
            <person name="Worden A.Z."/>
            <person name="Zauner S."/>
            <person name="Barry K."/>
            <person name="Bell C."/>
            <person name="Bharti A.K."/>
            <person name="Crow J.A."/>
            <person name="Grimwood J."/>
            <person name="Kramer R."/>
            <person name="Lindquist E."/>
            <person name="Lucas S."/>
            <person name="Salamov A."/>
            <person name="McFadden G.I."/>
            <person name="Lane C.E."/>
            <person name="Keeling P.J."/>
            <person name="Gray M.W."/>
            <person name="Grigoriev I.V."/>
            <person name="Archibald J.M."/>
        </authorList>
    </citation>
    <scope>NUCLEOTIDE SEQUENCE</scope>
    <source>
        <strain evidence="3">CCMP2712</strain>
    </source>
</reference>
<organism evidence="1">
    <name type="scientific">Guillardia theta (strain CCMP2712)</name>
    <name type="common">Cryptophyte</name>
    <dbReference type="NCBI Taxonomy" id="905079"/>
    <lineage>
        <taxon>Eukaryota</taxon>
        <taxon>Cryptophyceae</taxon>
        <taxon>Pyrenomonadales</taxon>
        <taxon>Geminigeraceae</taxon>
        <taxon>Guillardia</taxon>
    </lineage>
</organism>
<dbReference type="EMBL" id="JH993063">
    <property type="protein sequence ID" value="EKX37100.1"/>
    <property type="molecule type" value="Genomic_DNA"/>
</dbReference>
<dbReference type="GeneID" id="17293841"/>
<accession>L1IMR0</accession>
<dbReference type="Proteomes" id="UP000011087">
    <property type="component" value="Unassembled WGS sequence"/>
</dbReference>
<dbReference type="HOGENOM" id="CLU_2710089_0_0_1"/>
<dbReference type="PaxDb" id="55529-EKX37100"/>
<evidence type="ECO:0000313" key="1">
    <source>
        <dbReference type="EMBL" id="EKX37100.1"/>
    </source>
</evidence>
<dbReference type="AlphaFoldDB" id="L1IMR0"/>